<proteinExistence type="predicted"/>
<keyword evidence="2 5" id="KW-0812">Transmembrane</keyword>
<dbReference type="HOGENOM" id="CLU_002202_0_0_5"/>
<dbReference type="OrthoDB" id="7784409at2"/>
<comment type="subcellular location">
    <subcellularLocation>
        <location evidence="1">Membrane</location>
        <topology evidence="1">Single-pass membrane protein</topology>
    </subcellularLocation>
</comment>
<evidence type="ECO:0000256" key="2">
    <source>
        <dbReference type="ARBA" id="ARBA00022692"/>
    </source>
</evidence>
<feature type="domain" description="Translocation and assembly module TamB C-terminal" evidence="6">
    <location>
        <begin position="1044"/>
        <end position="1389"/>
    </location>
</feature>
<dbReference type="Pfam" id="PF04357">
    <property type="entry name" value="TamB"/>
    <property type="match status" value="1"/>
</dbReference>
<name>A0A0D5LNF2_MAREN</name>
<evidence type="ECO:0000259" key="6">
    <source>
        <dbReference type="Pfam" id="PF04357"/>
    </source>
</evidence>
<dbReference type="STRING" id="1486262.TM49_08755"/>
<keyword evidence="8" id="KW-1185">Reference proteome</keyword>
<sequence length="1389" mass="141303">MKYVTAPLLFALRLIAVLLGVLVLVAVVAFVLVGYTGFGANFAVQQVTKRIASPDFAVHVGRVSAPLTGYFTVESVTVSDSEGPYVDVQDIVLDWSPLALFSGKFSAENLTAQSIEMKRLPAPGPEKADTATKESGPFSLPIGIEISHFGFPAIDIGAPVLGEDYPLSAEGHVDAVKDRISVALDATHRARPNTYVKATVDYAPADNRMDISAEVNEPEGGIVATLIKLPGAPALNIKLDGNGPLSDWSGTLTAALSGDTLGTIDIDHQLDADGNRTVALSGSGQFAPLAPEDFRSLVEGTTNLDVSATLAPSGRVAINRGTVTTGGFSLQASGAYDPKGTNDLTATLAATDEPVPFAWPLGEDQLSLAMTSAAVTLSGDAQNADITASAKLARLTVPQADVSDVALDVKGTGFNITERSGTLDTTLSVGGIVLDNEAISPFVRAPVTIKAPVTLAGSQITLDKATLESGAIGGTVDLAYDTADGGLNGHAKLFLAPDALPTAAANMISGTTRVESDFALAAGGAISLSGLEVENDLVNASGDVALSDGSLDASLKAVVADLARLAPQVSGKAELSLDAKGDVTKPDIDAKVTADALQITGETLENFVLTLSGKADMAAPEATLSASGNYAGQPLTLAADVASSDGAIAISGIDGKVGANTLSGDLTLNGEFLPAGGISFDFPDLKLLAGLAGQQASGSLKGRVELDNDGGKLGLSLDASSDRLGFATVSAENLDADVTVADIAELKASGKIAVGTLNASGQSVSNIALTARNDGNSTTFDLAARYQDKPIEAEAVVTRGDTIEIDLQRLSGSPMAVDLRLAQPGHVSIANGTANLSNIRLGIGGGTVSASGSVGNTLNLAIDINGVSAAVANLFVPSLGAEGTVSGTVRTSGSLANPAADYDLTWNNGNLAQNRQLGGPSFTLSASGRYDGNQVTTDATMNNGSGMTVTANGSVGLTGNMPLDLAVRGQLPLSMVSAAAANAGFVLSGSATGDITVGGSAKSPQLSGGVDVNITSLTDIRRGITLNDIRGRVALAGDRVTIDGITGRLSGGGTITIKGNVGITGDFPAALQVVADNAVINDGTLLSTTVNGTLSLDGPVLGSPRLSGRLALGRTAITIPERLPASISDINIVHENASAAVLAQAKALAPQETTGARSSIALDITIDAPNAIFVRGRGVDAELGGSIRVAGTTQNPVVSGGFDLIRGRLSLLNRRLDFSRGRITFGGALVPIIDLQAQTSAGSTAISITLEGVASDPQVQLSSTPPLPQDEILAQLLFNQSSSRLSALQIAQLADAVLQLTGGTDQSLFSAVRNALGIDNLDLSTDDAGNTSVSVGKYLNNNTYVEVEQSRDTGTQANINIDIGRNFILKGSAGSRGETSGGIFYEREY</sequence>
<evidence type="ECO:0000313" key="7">
    <source>
        <dbReference type="EMBL" id="AJY45754.1"/>
    </source>
</evidence>
<keyword evidence="4 5" id="KW-0472">Membrane</keyword>
<organism evidence="7 8">
    <name type="scientific">Martelella endophytica</name>
    <dbReference type="NCBI Taxonomy" id="1486262"/>
    <lineage>
        <taxon>Bacteria</taxon>
        <taxon>Pseudomonadati</taxon>
        <taxon>Pseudomonadota</taxon>
        <taxon>Alphaproteobacteria</taxon>
        <taxon>Hyphomicrobiales</taxon>
        <taxon>Aurantimonadaceae</taxon>
        <taxon>Martelella</taxon>
    </lineage>
</organism>
<dbReference type="PANTHER" id="PTHR36985:SF1">
    <property type="entry name" value="TRANSLOCATION AND ASSEMBLY MODULE SUBUNIT TAMB"/>
    <property type="match status" value="1"/>
</dbReference>
<evidence type="ECO:0000256" key="3">
    <source>
        <dbReference type="ARBA" id="ARBA00022989"/>
    </source>
</evidence>
<dbReference type="InterPro" id="IPR007452">
    <property type="entry name" value="TamB_C"/>
</dbReference>
<evidence type="ECO:0000313" key="8">
    <source>
        <dbReference type="Proteomes" id="UP000032611"/>
    </source>
</evidence>
<dbReference type="GO" id="GO:0005886">
    <property type="term" value="C:plasma membrane"/>
    <property type="evidence" value="ECO:0007669"/>
    <property type="project" value="InterPro"/>
</dbReference>
<evidence type="ECO:0000256" key="1">
    <source>
        <dbReference type="ARBA" id="ARBA00004167"/>
    </source>
</evidence>
<evidence type="ECO:0000256" key="5">
    <source>
        <dbReference type="SAM" id="Phobius"/>
    </source>
</evidence>
<dbReference type="GO" id="GO:0097347">
    <property type="term" value="C:TAM protein secretion complex"/>
    <property type="evidence" value="ECO:0007669"/>
    <property type="project" value="TreeGrafter"/>
</dbReference>
<protein>
    <recommendedName>
        <fullName evidence="6">Translocation and assembly module TamB C-terminal domain-containing protein</fullName>
    </recommendedName>
</protein>
<feature type="transmembrane region" description="Helical" evidence="5">
    <location>
        <begin position="12"/>
        <end position="38"/>
    </location>
</feature>
<evidence type="ECO:0000256" key="4">
    <source>
        <dbReference type="ARBA" id="ARBA00023136"/>
    </source>
</evidence>
<dbReference type="KEGG" id="mey:TM49_08755"/>
<dbReference type="RefSeq" id="WP_045680609.1">
    <property type="nucleotide sequence ID" value="NZ_CP010803.1"/>
</dbReference>
<accession>A0A0D5LNF2</accession>
<dbReference type="EMBL" id="CP010803">
    <property type="protein sequence ID" value="AJY45754.1"/>
    <property type="molecule type" value="Genomic_DNA"/>
</dbReference>
<reference evidence="7 8" key="1">
    <citation type="journal article" date="2015" name="Genome Announc.">
        <title>Complete genome sequence of Martelella endophytica YC6887, which has antifungal activity associated with a halophyte.</title>
        <authorList>
            <person name="Khan A."/>
            <person name="Khan H."/>
            <person name="Chung E.J."/>
            <person name="Hossain M.T."/>
            <person name="Chung Y.R."/>
        </authorList>
    </citation>
    <scope>NUCLEOTIDE SEQUENCE [LARGE SCALE GENOMIC DNA]</scope>
    <source>
        <strain evidence="7">YC6887</strain>
    </source>
</reference>
<dbReference type="PANTHER" id="PTHR36985">
    <property type="entry name" value="TRANSLOCATION AND ASSEMBLY MODULE SUBUNIT TAMB"/>
    <property type="match status" value="1"/>
</dbReference>
<dbReference type="GO" id="GO:0009306">
    <property type="term" value="P:protein secretion"/>
    <property type="evidence" value="ECO:0007669"/>
    <property type="project" value="InterPro"/>
</dbReference>
<dbReference type="PATRIC" id="fig|1486262.3.peg.1812"/>
<dbReference type="Proteomes" id="UP000032611">
    <property type="component" value="Chromosome"/>
</dbReference>
<keyword evidence="3 5" id="KW-1133">Transmembrane helix</keyword>
<gene>
    <name evidence="7" type="ORF">TM49_08755</name>
</gene>